<dbReference type="SMART" id="SM00708">
    <property type="entry name" value="PhBP"/>
    <property type="match status" value="1"/>
</dbReference>
<keyword evidence="1" id="KW-0732">Signal</keyword>
<dbReference type="PANTHER" id="PTHR21364:SF2">
    <property type="entry name" value="GENERAL ODORANT-BINDING PROTEIN 19A"/>
    <property type="match status" value="1"/>
</dbReference>
<name>A0A0U3SYI7_9HEMI</name>
<feature type="chain" id="PRO_5006845304" evidence="1">
    <location>
        <begin position="23"/>
        <end position="144"/>
    </location>
</feature>
<proteinExistence type="evidence at transcript level"/>
<dbReference type="GO" id="GO:0005549">
    <property type="term" value="F:odorant binding"/>
    <property type="evidence" value="ECO:0007669"/>
    <property type="project" value="InterPro"/>
</dbReference>
<dbReference type="AlphaFoldDB" id="A0A0U3SYI7"/>
<evidence type="ECO:0000313" key="2">
    <source>
        <dbReference type="EMBL" id="ALV87603.1"/>
    </source>
</evidence>
<dbReference type="Gene3D" id="1.10.238.20">
    <property type="entry name" value="Pheromone/general odorant binding protein domain"/>
    <property type="match status" value="1"/>
</dbReference>
<dbReference type="InterPro" id="IPR036728">
    <property type="entry name" value="PBP_GOBP_sf"/>
</dbReference>
<dbReference type="CDD" id="cd23992">
    <property type="entry name" value="PBP_GOBP"/>
    <property type="match status" value="1"/>
</dbReference>
<reference evidence="2" key="1">
    <citation type="submission" date="2015-11" db="EMBL/GenBank/DDBJ databases">
        <title>Identification of candidate chemosensory genes in the antennal transcriptome of Drosicha corpulenta (Kuwana).</title>
        <authorList>
            <person name="Zhang Y."/>
            <person name="Gao Q."/>
            <person name="Xie Y."/>
        </authorList>
    </citation>
    <scope>NUCLEOTIDE SEQUENCE</scope>
</reference>
<dbReference type="InterPro" id="IPR006170">
    <property type="entry name" value="PBP/GOBP"/>
</dbReference>
<feature type="signal peptide" evidence="1">
    <location>
        <begin position="1"/>
        <end position="22"/>
    </location>
</feature>
<dbReference type="Pfam" id="PF01395">
    <property type="entry name" value="PBP_GOBP"/>
    <property type="match status" value="1"/>
</dbReference>
<evidence type="ECO:0000256" key="1">
    <source>
        <dbReference type="SAM" id="SignalP"/>
    </source>
</evidence>
<dbReference type="SUPFAM" id="SSF47565">
    <property type="entry name" value="Insect pheromone/odorant-binding proteins"/>
    <property type="match status" value="1"/>
</dbReference>
<dbReference type="PANTHER" id="PTHR21364">
    <property type="entry name" value="GENERAL ODORANT-BINDING PROTEIN 19A"/>
    <property type="match status" value="1"/>
</dbReference>
<protein>
    <submittedName>
        <fullName evidence="2">Odorant binding protein 7</fullName>
    </submittedName>
</protein>
<organism evidence="2">
    <name type="scientific">Drosicha corpulenta</name>
    <dbReference type="NCBI Taxonomy" id="535978"/>
    <lineage>
        <taxon>Eukaryota</taxon>
        <taxon>Metazoa</taxon>
        <taxon>Ecdysozoa</taxon>
        <taxon>Arthropoda</taxon>
        <taxon>Hexapoda</taxon>
        <taxon>Insecta</taxon>
        <taxon>Pterygota</taxon>
        <taxon>Neoptera</taxon>
        <taxon>Paraneoptera</taxon>
        <taxon>Hemiptera</taxon>
        <taxon>Sternorrhyncha</taxon>
        <taxon>Coccoidea</taxon>
        <taxon>Monophlebidae</taxon>
        <taxon>Drosicha</taxon>
    </lineage>
</organism>
<dbReference type="EMBL" id="KU133778">
    <property type="protein sequence ID" value="ALV87603.1"/>
    <property type="molecule type" value="mRNA"/>
</dbReference>
<sequence length="144" mass="16275">MAKYVAVNLFAILFLLVNVIDAADDLESVVESCKKLHPAEKVKESMDHFMKNGQLPDESNHNHKCLMFCISKKFGTVDDKGTVNTAKAKEMFVKFHPDYSHPESIDGILEECKKDNGGTTDACDKTYEYKKCVMKEYLKSKSGR</sequence>
<accession>A0A0U3SYI7</accession>
<dbReference type="SMR" id="A0A0U3SYI7"/>